<keyword evidence="11" id="KW-0234">DNA repair</keyword>
<dbReference type="Pfam" id="PF02075">
    <property type="entry name" value="RuvC"/>
    <property type="match status" value="1"/>
</dbReference>
<evidence type="ECO:0000256" key="5">
    <source>
        <dbReference type="ARBA" id="ARBA00022759"/>
    </source>
</evidence>
<accession>A0A382XRA8</accession>
<evidence type="ECO:0000256" key="10">
    <source>
        <dbReference type="ARBA" id="ARBA00023172"/>
    </source>
</evidence>
<dbReference type="GO" id="GO:0006281">
    <property type="term" value="P:DNA repair"/>
    <property type="evidence" value="ECO:0007669"/>
    <property type="project" value="UniProtKB-KW"/>
</dbReference>
<keyword evidence="8" id="KW-0460">Magnesium</keyword>
<feature type="non-terminal residue" evidence="12">
    <location>
        <position position="151"/>
    </location>
</feature>
<organism evidence="12">
    <name type="scientific">marine metagenome</name>
    <dbReference type="NCBI Taxonomy" id="408172"/>
    <lineage>
        <taxon>unclassified sequences</taxon>
        <taxon>metagenomes</taxon>
        <taxon>ecological metagenomes</taxon>
    </lineage>
</organism>
<evidence type="ECO:0000256" key="7">
    <source>
        <dbReference type="ARBA" id="ARBA00022801"/>
    </source>
</evidence>
<name>A0A382XRA8_9ZZZZ</name>
<evidence type="ECO:0000256" key="1">
    <source>
        <dbReference type="ARBA" id="ARBA00009518"/>
    </source>
</evidence>
<evidence type="ECO:0000256" key="3">
    <source>
        <dbReference type="ARBA" id="ARBA00022722"/>
    </source>
</evidence>
<dbReference type="GO" id="GO:0004520">
    <property type="term" value="F:DNA endonuclease activity"/>
    <property type="evidence" value="ECO:0007669"/>
    <property type="project" value="InterPro"/>
</dbReference>
<dbReference type="InterPro" id="IPR002176">
    <property type="entry name" value="X-over_junc_endoDNase_RuvC"/>
</dbReference>
<evidence type="ECO:0000256" key="2">
    <source>
        <dbReference type="ARBA" id="ARBA00022490"/>
    </source>
</evidence>
<evidence type="ECO:0000256" key="8">
    <source>
        <dbReference type="ARBA" id="ARBA00022842"/>
    </source>
</evidence>
<dbReference type="InterPro" id="IPR012337">
    <property type="entry name" value="RNaseH-like_sf"/>
</dbReference>
<comment type="similarity">
    <text evidence="1">Belongs to the RuvC family.</text>
</comment>
<evidence type="ECO:0000256" key="9">
    <source>
        <dbReference type="ARBA" id="ARBA00023125"/>
    </source>
</evidence>
<dbReference type="InterPro" id="IPR036397">
    <property type="entry name" value="RNaseH_sf"/>
</dbReference>
<dbReference type="GO" id="GO:0046872">
    <property type="term" value="F:metal ion binding"/>
    <property type="evidence" value="ECO:0007669"/>
    <property type="project" value="UniProtKB-KW"/>
</dbReference>
<dbReference type="SUPFAM" id="SSF53098">
    <property type="entry name" value="Ribonuclease H-like"/>
    <property type="match status" value="1"/>
</dbReference>
<gene>
    <name evidence="12" type="ORF">METZ01_LOCUS426039</name>
</gene>
<evidence type="ECO:0000256" key="11">
    <source>
        <dbReference type="ARBA" id="ARBA00023204"/>
    </source>
</evidence>
<dbReference type="PANTHER" id="PTHR30194:SF3">
    <property type="entry name" value="CROSSOVER JUNCTION ENDODEOXYRIBONUCLEASE RUVC"/>
    <property type="match status" value="1"/>
</dbReference>
<dbReference type="PANTHER" id="PTHR30194">
    <property type="entry name" value="CROSSOVER JUNCTION ENDODEOXYRIBONUCLEASE RUVC"/>
    <property type="match status" value="1"/>
</dbReference>
<evidence type="ECO:0000256" key="6">
    <source>
        <dbReference type="ARBA" id="ARBA00022763"/>
    </source>
</evidence>
<keyword evidence="7" id="KW-0378">Hydrolase</keyword>
<proteinExistence type="inferred from homology"/>
<dbReference type="GO" id="GO:0003677">
    <property type="term" value="F:DNA binding"/>
    <property type="evidence" value="ECO:0007669"/>
    <property type="project" value="UniProtKB-KW"/>
</dbReference>
<sequence length="151" mass="16347">MSTSSRKLWAEHLAGKGRAATAIDPKALLKKVPYSGRILGVDPSLRGMGLAVVEFEPNRPHRLLDSLTLKLKPKVPFVECLGEIHKAVAAMAEKWSPRHLSCEETIYVNNFKTAQIMGASRGAALSAAAIRGLPVFEYAPLRVKQAVVGFG</sequence>
<evidence type="ECO:0000313" key="12">
    <source>
        <dbReference type="EMBL" id="SVD73185.1"/>
    </source>
</evidence>
<dbReference type="EMBL" id="UINC01169577">
    <property type="protein sequence ID" value="SVD73185.1"/>
    <property type="molecule type" value="Genomic_DNA"/>
</dbReference>
<reference evidence="12" key="1">
    <citation type="submission" date="2018-05" db="EMBL/GenBank/DDBJ databases">
        <authorList>
            <person name="Lanie J.A."/>
            <person name="Ng W.-L."/>
            <person name="Kazmierczak K.M."/>
            <person name="Andrzejewski T.M."/>
            <person name="Davidsen T.M."/>
            <person name="Wayne K.J."/>
            <person name="Tettelin H."/>
            <person name="Glass J.I."/>
            <person name="Rusch D."/>
            <person name="Podicherti R."/>
            <person name="Tsui H.-C.T."/>
            <person name="Winkler M.E."/>
        </authorList>
    </citation>
    <scope>NUCLEOTIDE SEQUENCE</scope>
</reference>
<dbReference type="PRINTS" id="PR00696">
    <property type="entry name" value="RSOLVASERUVC"/>
</dbReference>
<protein>
    <submittedName>
        <fullName evidence="12">Uncharacterized protein</fullName>
    </submittedName>
</protein>
<dbReference type="AlphaFoldDB" id="A0A382XRA8"/>
<keyword evidence="10" id="KW-0233">DNA recombination</keyword>
<keyword evidence="5" id="KW-0255">Endonuclease</keyword>
<dbReference type="Gene3D" id="3.30.420.10">
    <property type="entry name" value="Ribonuclease H-like superfamily/Ribonuclease H"/>
    <property type="match status" value="1"/>
</dbReference>
<dbReference type="GO" id="GO:0006310">
    <property type="term" value="P:DNA recombination"/>
    <property type="evidence" value="ECO:0007669"/>
    <property type="project" value="UniProtKB-KW"/>
</dbReference>
<keyword evidence="6" id="KW-0227">DNA damage</keyword>
<keyword evidence="9" id="KW-0238">DNA-binding</keyword>
<evidence type="ECO:0000256" key="4">
    <source>
        <dbReference type="ARBA" id="ARBA00022723"/>
    </source>
</evidence>
<keyword evidence="3" id="KW-0540">Nuclease</keyword>
<keyword evidence="2" id="KW-0963">Cytoplasm</keyword>
<keyword evidence="4" id="KW-0479">Metal-binding</keyword>
<dbReference type="GO" id="GO:0016787">
    <property type="term" value="F:hydrolase activity"/>
    <property type="evidence" value="ECO:0007669"/>
    <property type="project" value="UniProtKB-KW"/>
</dbReference>